<dbReference type="Pfam" id="PF00565">
    <property type="entry name" value="SNase"/>
    <property type="match status" value="1"/>
</dbReference>
<dbReference type="SMART" id="SM00318">
    <property type="entry name" value="SNc"/>
    <property type="match status" value="1"/>
</dbReference>
<feature type="domain" description="TNase-like" evidence="1">
    <location>
        <begin position="18"/>
        <end position="143"/>
    </location>
</feature>
<proteinExistence type="predicted"/>
<sequence length="143" mass="16760">MDWDSVNNKTPLFSLDGSFLQCKVVNVYDGDTCKVVFPFSEKMYRWNIRLTGYDTPEMRPPKNQENRELEKQLAYKARDFLTSKVMNTNQLVYIKCGEFDKYGRLLGTLFINKEDEKSINQLMIDEGYGYEYDGGTKKKFISL</sequence>
<reference evidence="2" key="1">
    <citation type="journal article" date="2020" name="Nature">
        <title>Giant virus diversity and host interactions through global metagenomics.</title>
        <authorList>
            <person name="Schulz F."/>
            <person name="Roux S."/>
            <person name="Paez-Espino D."/>
            <person name="Jungbluth S."/>
            <person name="Walsh D.A."/>
            <person name="Denef V.J."/>
            <person name="McMahon K.D."/>
            <person name="Konstantinidis K.T."/>
            <person name="Eloe-Fadrosh E.A."/>
            <person name="Kyrpides N.C."/>
            <person name="Woyke T."/>
        </authorList>
    </citation>
    <scope>NUCLEOTIDE SEQUENCE</scope>
    <source>
        <strain evidence="2">GVMAG-M-3300025860-25</strain>
    </source>
</reference>
<evidence type="ECO:0000259" key="1">
    <source>
        <dbReference type="PROSITE" id="PS50830"/>
    </source>
</evidence>
<accession>A0A6C0JBN8</accession>
<dbReference type="InterPro" id="IPR016071">
    <property type="entry name" value="Staphylococal_nuclease_OB-fold"/>
</dbReference>
<dbReference type="InterPro" id="IPR035437">
    <property type="entry name" value="SNase_OB-fold_sf"/>
</dbReference>
<dbReference type="SUPFAM" id="SSF50199">
    <property type="entry name" value="Staphylococcal nuclease"/>
    <property type="match status" value="1"/>
</dbReference>
<evidence type="ECO:0000313" key="2">
    <source>
        <dbReference type="EMBL" id="QHU01348.1"/>
    </source>
</evidence>
<dbReference type="EMBL" id="MN740338">
    <property type="protein sequence ID" value="QHU01348.1"/>
    <property type="molecule type" value="Genomic_DNA"/>
</dbReference>
<dbReference type="AlphaFoldDB" id="A0A6C0JBN8"/>
<name>A0A6C0JBN8_9ZZZZ</name>
<organism evidence="2">
    <name type="scientific">viral metagenome</name>
    <dbReference type="NCBI Taxonomy" id="1070528"/>
    <lineage>
        <taxon>unclassified sequences</taxon>
        <taxon>metagenomes</taxon>
        <taxon>organismal metagenomes</taxon>
    </lineage>
</organism>
<protein>
    <recommendedName>
        <fullName evidence="1">TNase-like domain-containing protein</fullName>
    </recommendedName>
</protein>
<dbReference type="Gene3D" id="2.40.50.90">
    <property type="match status" value="1"/>
</dbReference>
<dbReference type="PROSITE" id="PS50830">
    <property type="entry name" value="TNASE_3"/>
    <property type="match status" value="1"/>
</dbReference>